<dbReference type="OrthoDB" id="535741at2759"/>
<reference evidence="3 4" key="1">
    <citation type="journal article" date="2010" name="Plant Cell">
        <title>The Chlorella variabilis NC64A genome reveals adaptation to photosymbiosis, coevolution with viruses, and cryptic sex.</title>
        <authorList>
            <person name="Blanc G."/>
            <person name="Duncan G."/>
            <person name="Agarkova I."/>
            <person name="Borodovsky M."/>
            <person name="Gurnon J."/>
            <person name="Kuo A."/>
            <person name="Lindquist E."/>
            <person name="Lucas S."/>
            <person name="Pangilinan J."/>
            <person name="Polle J."/>
            <person name="Salamov A."/>
            <person name="Terry A."/>
            <person name="Yamada T."/>
            <person name="Dunigan D.D."/>
            <person name="Grigoriev I.V."/>
            <person name="Claverie J.M."/>
            <person name="Van Etten J.L."/>
        </authorList>
    </citation>
    <scope>NUCLEOTIDE SEQUENCE [LARGE SCALE GENOMIC DNA]</scope>
    <source>
        <strain evidence="3 4">NC64A</strain>
    </source>
</reference>
<keyword evidence="4" id="KW-1185">Reference proteome</keyword>
<evidence type="ECO:0000313" key="3">
    <source>
        <dbReference type="EMBL" id="EFN52678.1"/>
    </source>
</evidence>
<feature type="domain" description="Peptidase M11 gametolysin" evidence="2">
    <location>
        <begin position="221"/>
        <end position="472"/>
    </location>
</feature>
<protein>
    <submittedName>
        <fullName evidence="3">Expressed protein</fullName>
    </submittedName>
</protein>
<dbReference type="InterPro" id="IPR008752">
    <property type="entry name" value="Peptidase_M11"/>
</dbReference>
<dbReference type="GeneID" id="17352121"/>
<gene>
    <name evidence="3" type="ORF">CHLNCDRAFT_138651</name>
</gene>
<evidence type="ECO:0000259" key="2">
    <source>
        <dbReference type="Pfam" id="PF05548"/>
    </source>
</evidence>
<dbReference type="EMBL" id="GL433855">
    <property type="protein sequence ID" value="EFN52678.1"/>
    <property type="molecule type" value="Genomic_DNA"/>
</dbReference>
<name>E1ZNG7_CHLVA</name>
<feature type="region of interest" description="Disordered" evidence="1">
    <location>
        <begin position="1"/>
        <end position="43"/>
    </location>
</feature>
<dbReference type="AlphaFoldDB" id="E1ZNG7"/>
<dbReference type="InParanoid" id="E1ZNG7"/>
<dbReference type="RefSeq" id="XP_005844780.1">
    <property type="nucleotide sequence ID" value="XM_005844718.1"/>
</dbReference>
<accession>E1ZNG7</accession>
<organism evidence="4">
    <name type="scientific">Chlorella variabilis</name>
    <name type="common">Green alga</name>
    <dbReference type="NCBI Taxonomy" id="554065"/>
    <lineage>
        <taxon>Eukaryota</taxon>
        <taxon>Viridiplantae</taxon>
        <taxon>Chlorophyta</taxon>
        <taxon>core chlorophytes</taxon>
        <taxon>Trebouxiophyceae</taxon>
        <taxon>Chlorellales</taxon>
        <taxon>Chlorellaceae</taxon>
        <taxon>Chlorella clade</taxon>
        <taxon>Chlorella</taxon>
    </lineage>
</organism>
<sequence>MSNEQQHPCDGGGSKPWTETPSAARGSVQIAKRAAAPNHASRPRTLLQDKKATIEGTGLLLAADYPGGRADKSLILRRHDGRKVKVIPSDPSVLRKLRSGQQVSATGEYDTSPGNGNAFGRFKADVVIGGSHPPVPEPIVAPWVEPEVWPTLDAAELMPGMNGRRLLQTVNLTPGVPFNTFNPVALQNIKVLFIPIVAKVNGSSSALCPNTGNYPYTGAGLREYMFQEVNPEGPTVGMMYSQCSLNETLLTNATSTVTAVVTLPCNGTTWGINWNFNDCDFDDFNGFADAADQVLIDRGYNLAAYPYKVYFLPPNACSWVGQGYIGCDGSYDCRSWIAGAYWDNPQATAHELGHNLFMQHSSSLDANGNIDEYGDVTCDMGTCCEDRCMNAPHAWQMGWTTTRTFNGSNLPAATTYESFLGIGSVSPGMSAIRIVPTWAPGVDPIFVGFRWSVRGDEFLPLSLSNRVHIYSSSISGSRDAKPSYLRASLRQNEVWTLPAANLVVRRKANDPNNRAVVAICRRGGLYESAASCAAGIDNNCDGLAGAADPYCLPYLSPP</sequence>
<dbReference type="eggNOG" id="ENOG502SQEV">
    <property type="taxonomic scope" value="Eukaryota"/>
</dbReference>
<dbReference type="Proteomes" id="UP000008141">
    <property type="component" value="Unassembled WGS sequence"/>
</dbReference>
<evidence type="ECO:0000256" key="1">
    <source>
        <dbReference type="SAM" id="MobiDB-lite"/>
    </source>
</evidence>
<evidence type="ECO:0000313" key="4">
    <source>
        <dbReference type="Proteomes" id="UP000008141"/>
    </source>
</evidence>
<proteinExistence type="predicted"/>
<dbReference type="Pfam" id="PF05548">
    <property type="entry name" value="Peptidase_M11"/>
    <property type="match status" value="1"/>
</dbReference>
<dbReference type="KEGG" id="cvr:CHLNCDRAFT_138651"/>